<accession>I3IJ31</accession>
<dbReference type="OrthoDB" id="5293337at2"/>
<dbReference type="Pfam" id="PF01272">
    <property type="entry name" value="GreA_GreB"/>
    <property type="match status" value="1"/>
</dbReference>
<keyword evidence="3" id="KW-1185">Reference proteome</keyword>
<reference evidence="2 3" key="1">
    <citation type="journal article" date="2012" name="FEBS Lett.">
        <title>Anammox organism KSU-1 expresses a NirK-type copper-containing nitrite reductase instead of a NirS-type with cytochrome cd1.</title>
        <authorList>
            <person name="Hira D."/>
            <person name="Toh H."/>
            <person name="Migita C.T."/>
            <person name="Okubo H."/>
            <person name="Nishiyama T."/>
            <person name="Hattori M."/>
            <person name="Furukawa K."/>
            <person name="Fujii T."/>
        </authorList>
    </citation>
    <scope>NUCLEOTIDE SEQUENCE [LARGE SCALE GENOMIC DNA]</scope>
</reference>
<protein>
    <recommendedName>
        <fullName evidence="1">Transcription elongation factor GreA/GreB C-terminal domain-containing protein</fullName>
    </recommendedName>
</protein>
<evidence type="ECO:0000313" key="2">
    <source>
        <dbReference type="EMBL" id="GAB61726.1"/>
    </source>
</evidence>
<organism evidence="2 3">
    <name type="scientific">Candidatus Jettenia caeni</name>
    <dbReference type="NCBI Taxonomy" id="247490"/>
    <lineage>
        <taxon>Bacteria</taxon>
        <taxon>Pseudomonadati</taxon>
        <taxon>Planctomycetota</taxon>
        <taxon>Candidatus Brocadiia</taxon>
        <taxon>Candidatus Brocadiales</taxon>
        <taxon>Candidatus Brocadiaceae</taxon>
        <taxon>Candidatus Jettenia</taxon>
    </lineage>
</organism>
<evidence type="ECO:0000313" key="3">
    <source>
        <dbReference type="Proteomes" id="UP000002985"/>
    </source>
</evidence>
<sequence>MVDKTNLKEQFIRMVKTDIEKQRQSFESARQASIDAPGKMQSRYDTMGIESAWVADGLGRALREKELNLKYLETFQWTEFRICVGIGSIVKILSSDTPDPEYFFVLPVLSGYELCENDMTITTLSPETPLGKVLLGKKTGEKIPVNFPTHRTITIEELI</sequence>
<name>I3IJ31_9BACT</name>
<feature type="domain" description="Transcription elongation factor GreA/GreB C-terminal" evidence="1">
    <location>
        <begin position="84"/>
        <end position="155"/>
    </location>
</feature>
<dbReference type="InterPro" id="IPR036953">
    <property type="entry name" value="GreA/GreB_C_sf"/>
</dbReference>
<dbReference type="Proteomes" id="UP000002985">
    <property type="component" value="Unassembled WGS sequence"/>
</dbReference>
<dbReference type="AlphaFoldDB" id="I3IJ31"/>
<gene>
    <name evidence="2" type="ORF">KSU1_C0130</name>
</gene>
<dbReference type="eggNOG" id="COG0782">
    <property type="taxonomic scope" value="Bacteria"/>
</dbReference>
<dbReference type="STRING" id="247490.KSU1_C0130"/>
<dbReference type="GO" id="GO:0003677">
    <property type="term" value="F:DNA binding"/>
    <property type="evidence" value="ECO:0007669"/>
    <property type="project" value="InterPro"/>
</dbReference>
<dbReference type="SUPFAM" id="SSF54534">
    <property type="entry name" value="FKBP-like"/>
    <property type="match status" value="1"/>
</dbReference>
<proteinExistence type="predicted"/>
<dbReference type="Gene3D" id="3.10.50.30">
    <property type="entry name" value="Transcription elongation factor, GreA/GreB, C-terminal domain"/>
    <property type="match status" value="1"/>
</dbReference>
<dbReference type="EMBL" id="BAFH01000003">
    <property type="protein sequence ID" value="GAB61726.1"/>
    <property type="molecule type" value="Genomic_DNA"/>
</dbReference>
<evidence type="ECO:0000259" key="1">
    <source>
        <dbReference type="Pfam" id="PF01272"/>
    </source>
</evidence>
<comment type="caution">
    <text evidence="2">The sequence shown here is derived from an EMBL/GenBank/DDBJ whole genome shotgun (WGS) entry which is preliminary data.</text>
</comment>
<dbReference type="GO" id="GO:0032784">
    <property type="term" value="P:regulation of DNA-templated transcription elongation"/>
    <property type="evidence" value="ECO:0007669"/>
    <property type="project" value="InterPro"/>
</dbReference>
<dbReference type="InterPro" id="IPR001437">
    <property type="entry name" value="Tscrpt_elong_fac_GreA/B_C"/>
</dbReference>